<dbReference type="Gene3D" id="1.25.40.10">
    <property type="entry name" value="Tetratricopeptide repeat domain"/>
    <property type="match status" value="1"/>
</dbReference>
<dbReference type="InterPro" id="IPR008984">
    <property type="entry name" value="SMAD_FHA_dom_sf"/>
</dbReference>
<dbReference type="SUPFAM" id="SSF49879">
    <property type="entry name" value="SMAD/FHA domain"/>
    <property type="match status" value="1"/>
</dbReference>
<dbReference type="Pfam" id="PF00498">
    <property type="entry name" value="FHA"/>
    <property type="match status" value="1"/>
</dbReference>
<dbReference type="InterPro" id="IPR000253">
    <property type="entry name" value="FHA_dom"/>
</dbReference>
<dbReference type="OrthoDB" id="1522859at2"/>
<evidence type="ECO:0000256" key="1">
    <source>
        <dbReference type="PROSITE-ProRule" id="PRU00339"/>
    </source>
</evidence>
<dbReference type="SMART" id="SM00240">
    <property type="entry name" value="FHA"/>
    <property type="match status" value="1"/>
</dbReference>
<feature type="repeat" description="TPR" evidence="1">
    <location>
        <begin position="191"/>
        <end position="224"/>
    </location>
</feature>
<gene>
    <name evidence="4" type="ORF">EI546_13505</name>
</gene>
<feature type="domain" description="FHA" evidence="3">
    <location>
        <begin position="6"/>
        <end position="62"/>
    </location>
</feature>
<accession>A0A410G616</accession>
<dbReference type="PROSITE" id="PS50005">
    <property type="entry name" value="TPR"/>
    <property type="match status" value="1"/>
</dbReference>
<dbReference type="CDD" id="cd00060">
    <property type="entry name" value="FHA"/>
    <property type="match status" value="1"/>
</dbReference>
<dbReference type="KEGG" id="aev:EI546_13505"/>
<dbReference type="RefSeq" id="WP_128251036.1">
    <property type="nucleotide sequence ID" value="NZ_CP034951.1"/>
</dbReference>
<keyword evidence="2" id="KW-0812">Transmembrane</keyword>
<name>A0A410G616_9FLAO</name>
<dbReference type="AlphaFoldDB" id="A0A410G616"/>
<dbReference type="Gene3D" id="2.60.200.20">
    <property type="match status" value="1"/>
</dbReference>
<feature type="transmembrane region" description="Helical" evidence="2">
    <location>
        <begin position="160"/>
        <end position="180"/>
    </location>
</feature>
<dbReference type="EMBL" id="CP034951">
    <property type="protein sequence ID" value="QAA82671.1"/>
    <property type="molecule type" value="Genomic_DNA"/>
</dbReference>
<evidence type="ECO:0000259" key="3">
    <source>
        <dbReference type="PROSITE" id="PS50006"/>
    </source>
</evidence>
<keyword evidence="5" id="KW-1185">Reference proteome</keyword>
<keyword evidence="2" id="KW-1133">Transmembrane helix</keyword>
<dbReference type="InterPro" id="IPR011990">
    <property type="entry name" value="TPR-like_helical_dom_sf"/>
</dbReference>
<keyword evidence="1" id="KW-0802">TPR repeat</keyword>
<evidence type="ECO:0000313" key="4">
    <source>
        <dbReference type="EMBL" id="QAA82671.1"/>
    </source>
</evidence>
<protein>
    <submittedName>
        <fullName evidence="4">FHA domain-containing protein</fullName>
    </submittedName>
</protein>
<proteinExistence type="predicted"/>
<dbReference type="SUPFAM" id="SSF48452">
    <property type="entry name" value="TPR-like"/>
    <property type="match status" value="1"/>
</dbReference>
<reference evidence="4 5" key="1">
    <citation type="submission" date="2019-01" db="EMBL/GenBank/DDBJ databases">
        <title>Complete genome sequencing of Aequorivita sp. H23M31.</title>
        <authorList>
            <person name="Bae J.-W."/>
        </authorList>
    </citation>
    <scope>NUCLEOTIDE SEQUENCE [LARGE SCALE GENOMIC DNA]</scope>
    <source>
        <strain evidence="4 5">H23M31</strain>
    </source>
</reference>
<dbReference type="PROSITE" id="PS50006">
    <property type="entry name" value="FHA_DOMAIN"/>
    <property type="match status" value="1"/>
</dbReference>
<sequence>METKVFIVGREPKVSNKEISILVNDPTNRVSKSHCRISFDGLNLFIEDLNSTNGTYINGDRIDSGTKIDFSSSISLGRSFPLNLDILNISKKKEVYFSNEDDVIEGLPHKNENRSRGLKNNLPPYNENALSSQELLKYDEKIAIKSKIDPEKQRRKINPLLLIAVFLGILLLGGGGYYFANEYSPQSSGEASALLLTAENHYNSGEYKKAHEIYSQVLSRSPENKIAQKRVSELISENEVFQRRSSDSVMQLFLQTKSLEDFDPNDSILGYKIITGFNHIYGVLDTLRNNSRIINEPIILNKTLHDLEISNHYFTANALYSSGQGMEALENLNRALEIGTNPHVENLKNSISTSLNIPEVEIIKEEVPLKVGIVAFNNTQIPPIFVGCPYNMSSSELRECFNKSFKEFLDGRISPKDYYNLPLKTGIQKVKVSFVVGKDGNIKEIGVAAPHKKIEDDIYFALHNLKGIKPGFRNHVPVEVSYTNTYSFEVVAKKNNLAEVTKKETTMGAREPINSSRKQAVSMNMVERAPVFPGCEDLKGGALVACSTENINHFITEYVDYRSLAAAGIPKGSHEFIVRFQIDEQGKPENINVVSPLETIQREVIKVINQMPKLEPATYRSETALVDFSARLTIEVE</sequence>
<evidence type="ECO:0000313" key="5">
    <source>
        <dbReference type="Proteomes" id="UP000285517"/>
    </source>
</evidence>
<organism evidence="4 5">
    <name type="scientific">Aequorivita ciconiae</name>
    <dbReference type="NCBI Taxonomy" id="2494375"/>
    <lineage>
        <taxon>Bacteria</taxon>
        <taxon>Pseudomonadati</taxon>
        <taxon>Bacteroidota</taxon>
        <taxon>Flavobacteriia</taxon>
        <taxon>Flavobacteriales</taxon>
        <taxon>Flavobacteriaceae</taxon>
        <taxon>Aequorivita</taxon>
    </lineage>
</organism>
<dbReference type="InterPro" id="IPR019734">
    <property type="entry name" value="TPR_rpt"/>
</dbReference>
<dbReference type="Proteomes" id="UP000285517">
    <property type="component" value="Chromosome"/>
</dbReference>
<evidence type="ECO:0000256" key="2">
    <source>
        <dbReference type="SAM" id="Phobius"/>
    </source>
</evidence>
<keyword evidence="2" id="KW-0472">Membrane</keyword>